<dbReference type="CDD" id="cd23659">
    <property type="entry name" value="USP_At3g01520-like"/>
    <property type="match status" value="1"/>
</dbReference>
<dbReference type="Pfam" id="PF00582">
    <property type="entry name" value="Usp"/>
    <property type="match status" value="1"/>
</dbReference>
<reference evidence="3 4" key="1">
    <citation type="journal article" date="2021" name="Elife">
        <title>Chloroplast acquisition without the gene transfer in kleptoplastic sea slugs, Plakobranchus ocellatus.</title>
        <authorList>
            <person name="Maeda T."/>
            <person name="Takahashi S."/>
            <person name="Yoshida T."/>
            <person name="Shimamura S."/>
            <person name="Takaki Y."/>
            <person name="Nagai Y."/>
            <person name="Toyoda A."/>
            <person name="Suzuki Y."/>
            <person name="Arimoto A."/>
            <person name="Ishii H."/>
            <person name="Satoh N."/>
            <person name="Nishiyama T."/>
            <person name="Hasebe M."/>
            <person name="Maruyama T."/>
            <person name="Minagawa J."/>
            <person name="Obokata J."/>
            <person name="Shigenobu S."/>
        </authorList>
    </citation>
    <scope>NUCLEOTIDE SEQUENCE [LARGE SCALE GENOMIC DNA]</scope>
</reference>
<evidence type="ECO:0000259" key="2">
    <source>
        <dbReference type="Pfam" id="PF00582"/>
    </source>
</evidence>
<name>A0AAV4EQ35_9GAST</name>
<dbReference type="InterPro" id="IPR006015">
    <property type="entry name" value="Universal_stress_UspA"/>
</dbReference>
<dbReference type="Proteomes" id="UP000762676">
    <property type="component" value="Unassembled WGS sequence"/>
</dbReference>
<dbReference type="InterPro" id="IPR014729">
    <property type="entry name" value="Rossmann-like_a/b/a_fold"/>
</dbReference>
<keyword evidence="4" id="KW-1185">Reference proteome</keyword>
<dbReference type="InterPro" id="IPR006016">
    <property type="entry name" value="UspA"/>
</dbReference>
<gene>
    <name evidence="3" type="ORF">ElyMa_003596500</name>
</gene>
<comment type="caution">
    <text evidence="3">The sequence shown here is derived from an EMBL/GenBank/DDBJ whole genome shotgun (WGS) entry which is preliminary data.</text>
</comment>
<accession>A0AAV4EQ35</accession>
<dbReference type="EMBL" id="BMAT01007386">
    <property type="protein sequence ID" value="GFR63133.1"/>
    <property type="molecule type" value="Genomic_DNA"/>
</dbReference>
<dbReference type="PANTHER" id="PTHR46989:SF3">
    <property type="entry name" value="USPA DOMAIN-CONTAINING PROTEIN"/>
    <property type="match status" value="1"/>
</dbReference>
<dbReference type="Gene3D" id="3.40.50.620">
    <property type="entry name" value="HUPs"/>
    <property type="match status" value="1"/>
</dbReference>
<dbReference type="PRINTS" id="PR01438">
    <property type="entry name" value="UNVRSLSTRESS"/>
</dbReference>
<dbReference type="PANTHER" id="PTHR46989">
    <property type="entry name" value="USP DOMAIN-CONTAINING PROTEIN"/>
    <property type="match status" value="1"/>
</dbReference>
<evidence type="ECO:0000256" key="1">
    <source>
        <dbReference type="SAM" id="MobiDB-lite"/>
    </source>
</evidence>
<dbReference type="SUPFAM" id="SSF52402">
    <property type="entry name" value="Adenine nucleotide alpha hydrolases-like"/>
    <property type="match status" value="1"/>
</dbReference>
<evidence type="ECO:0000313" key="3">
    <source>
        <dbReference type="EMBL" id="GFR63133.1"/>
    </source>
</evidence>
<feature type="region of interest" description="Disordered" evidence="1">
    <location>
        <begin position="30"/>
        <end position="51"/>
    </location>
</feature>
<sequence length="113" mass="12812">MPITATSDELAGEKERTDEIQRTLEQKLTQHQLKGSVKRMASSNPGHALVKEAERENVSMIVIGCRGHGTLRRTVMGSVSSYILHHSHVPVLIHPHHHHHHHHQQKQQHTTSE</sequence>
<protein>
    <submittedName>
        <fullName evidence="3">Stress response protein nhaX</fullName>
    </submittedName>
</protein>
<proteinExistence type="predicted"/>
<feature type="domain" description="UspA" evidence="2">
    <location>
        <begin position="7"/>
        <end position="93"/>
    </location>
</feature>
<evidence type="ECO:0000313" key="4">
    <source>
        <dbReference type="Proteomes" id="UP000762676"/>
    </source>
</evidence>
<dbReference type="AlphaFoldDB" id="A0AAV4EQ35"/>
<organism evidence="3 4">
    <name type="scientific">Elysia marginata</name>
    <dbReference type="NCBI Taxonomy" id="1093978"/>
    <lineage>
        <taxon>Eukaryota</taxon>
        <taxon>Metazoa</taxon>
        <taxon>Spiralia</taxon>
        <taxon>Lophotrochozoa</taxon>
        <taxon>Mollusca</taxon>
        <taxon>Gastropoda</taxon>
        <taxon>Heterobranchia</taxon>
        <taxon>Euthyneura</taxon>
        <taxon>Panpulmonata</taxon>
        <taxon>Sacoglossa</taxon>
        <taxon>Placobranchoidea</taxon>
        <taxon>Plakobranchidae</taxon>
        <taxon>Elysia</taxon>
    </lineage>
</organism>